<protein>
    <submittedName>
        <fullName evidence="2">Uncharacterized protein</fullName>
    </submittedName>
</protein>
<dbReference type="Proteomes" id="UP000791440">
    <property type="component" value="Unassembled WGS sequence"/>
</dbReference>
<organism evidence="2 3">
    <name type="scientific">Manduca sexta</name>
    <name type="common">Tobacco hawkmoth</name>
    <name type="synonym">Tobacco hornworm</name>
    <dbReference type="NCBI Taxonomy" id="7130"/>
    <lineage>
        <taxon>Eukaryota</taxon>
        <taxon>Metazoa</taxon>
        <taxon>Ecdysozoa</taxon>
        <taxon>Arthropoda</taxon>
        <taxon>Hexapoda</taxon>
        <taxon>Insecta</taxon>
        <taxon>Pterygota</taxon>
        <taxon>Neoptera</taxon>
        <taxon>Endopterygota</taxon>
        <taxon>Lepidoptera</taxon>
        <taxon>Glossata</taxon>
        <taxon>Ditrysia</taxon>
        <taxon>Bombycoidea</taxon>
        <taxon>Sphingidae</taxon>
        <taxon>Sphinginae</taxon>
        <taxon>Sphingini</taxon>
        <taxon>Manduca</taxon>
    </lineage>
</organism>
<evidence type="ECO:0000256" key="1">
    <source>
        <dbReference type="SAM" id="SignalP"/>
    </source>
</evidence>
<proteinExistence type="predicted"/>
<dbReference type="EMBL" id="JH668475">
    <property type="protein sequence ID" value="KAG6454801.1"/>
    <property type="molecule type" value="Genomic_DNA"/>
</dbReference>
<reference evidence="2" key="1">
    <citation type="journal article" date="2016" name="Insect Biochem. Mol. Biol.">
        <title>Multifaceted biological insights from a draft genome sequence of the tobacco hornworm moth, Manduca sexta.</title>
        <authorList>
            <person name="Kanost M.R."/>
            <person name="Arrese E.L."/>
            <person name="Cao X."/>
            <person name="Chen Y.R."/>
            <person name="Chellapilla S."/>
            <person name="Goldsmith M.R."/>
            <person name="Grosse-Wilde E."/>
            <person name="Heckel D.G."/>
            <person name="Herndon N."/>
            <person name="Jiang H."/>
            <person name="Papanicolaou A."/>
            <person name="Qu J."/>
            <person name="Soulages J.L."/>
            <person name="Vogel H."/>
            <person name="Walters J."/>
            <person name="Waterhouse R.M."/>
            <person name="Ahn S.J."/>
            <person name="Almeida F.C."/>
            <person name="An C."/>
            <person name="Aqrawi P."/>
            <person name="Bretschneider A."/>
            <person name="Bryant W.B."/>
            <person name="Bucks S."/>
            <person name="Chao H."/>
            <person name="Chevignon G."/>
            <person name="Christen J.M."/>
            <person name="Clarke D.F."/>
            <person name="Dittmer N.T."/>
            <person name="Ferguson L.C.F."/>
            <person name="Garavelou S."/>
            <person name="Gordon K.H.J."/>
            <person name="Gunaratna R.T."/>
            <person name="Han Y."/>
            <person name="Hauser F."/>
            <person name="He Y."/>
            <person name="Heidel-Fischer H."/>
            <person name="Hirsh A."/>
            <person name="Hu Y."/>
            <person name="Jiang H."/>
            <person name="Kalra D."/>
            <person name="Klinner C."/>
            <person name="Konig C."/>
            <person name="Kovar C."/>
            <person name="Kroll A.R."/>
            <person name="Kuwar S.S."/>
            <person name="Lee S.L."/>
            <person name="Lehman R."/>
            <person name="Li K."/>
            <person name="Li Z."/>
            <person name="Liang H."/>
            <person name="Lovelace S."/>
            <person name="Lu Z."/>
            <person name="Mansfield J.H."/>
            <person name="McCulloch K.J."/>
            <person name="Mathew T."/>
            <person name="Morton B."/>
            <person name="Muzny D.M."/>
            <person name="Neunemann D."/>
            <person name="Ongeri F."/>
            <person name="Pauchet Y."/>
            <person name="Pu L.L."/>
            <person name="Pyrousis I."/>
            <person name="Rao X.J."/>
            <person name="Redding A."/>
            <person name="Roesel C."/>
            <person name="Sanchez-Gracia A."/>
            <person name="Schaack S."/>
            <person name="Shukla A."/>
            <person name="Tetreau G."/>
            <person name="Wang Y."/>
            <person name="Xiong G.H."/>
            <person name="Traut W."/>
            <person name="Walsh T.K."/>
            <person name="Worley K.C."/>
            <person name="Wu D."/>
            <person name="Wu W."/>
            <person name="Wu Y.Q."/>
            <person name="Zhang X."/>
            <person name="Zou Z."/>
            <person name="Zucker H."/>
            <person name="Briscoe A.D."/>
            <person name="Burmester T."/>
            <person name="Clem R.J."/>
            <person name="Feyereisen R."/>
            <person name="Grimmelikhuijzen C.J.P."/>
            <person name="Hamodrakas S.J."/>
            <person name="Hansson B.S."/>
            <person name="Huguet E."/>
            <person name="Jermiin L.S."/>
            <person name="Lan Q."/>
            <person name="Lehman H.K."/>
            <person name="Lorenzen M."/>
            <person name="Merzendorfer H."/>
            <person name="Michalopoulos I."/>
            <person name="Morton D.B."/>
            <person name="Muthukrishnan S."/>
            <person name="Oakeshott J.G."/>
            <person name="Palmer W."/>
            <person name="Park Y."/>
            <person name="Passarelli A.L."/>
            <person name="Rozas J."/>
            <person name="Schwartz L.M."/>
            <person name="Smith W."/>
            <person name="Southgate A."/>
            <person name="Vilcinskas A."/>
            <person name="Vogt R."/>
            <person name="Wang P."/>
            <person name="Werren J."/>
            <person name="Yu X.Q."/>
            <person name="Zhou J.J."/>
            <person name="Brown S.J."/>
            <person name="Scherer S.E."/>
            <person name="Richards S."/>
            <person name="Blissard G.W."/>
        </authorList>
    </citation>
    <scope>NUCLEOTIDE SEQUENCE</scope>
</reference>
<feature type="chain" id="PRO_5036811960" evidence="1">
    <location>
        <begin position="26"/>
        <end position="134"/>
    </location>
</feature>
<evidence type="ECO:0000313" key="3">
    <source>
        <dbReference type="Proteomes" id="UP000791440"/>
    </source>
</evidence>
<accession>A0A921ZBF2</accession>
<evidence type="ECO:0000313" key="2">
    <source>
        <dbReference type="EMBL" id="KAG6454801.1"/>
    </source>
</evidence>
<feature type="signal peptide" evidence="1">
    <location>
        <begin position="1"/>
        <end position="25"/>
    </location>
</feature>
<reference evidence="2" key="2">
    <citation type="submission" date="2020-12" db="EMBL/GenBank/DDBJ databases">
        <authorList>
            <person name="Kanost M."/>
        </authorList>
    </citation>
    <scope>NUCLEOTIDE SEQUENCE</scope>
</reference>
<comment type="caution">
    <text evidence="2">The sequence shown here is derived from an EMBL/GenBank/DDBJ whole genome shotgun (WGS) entry which is preliminary data.</text>
</comment>
<gene>
    <name evidence="2" type="ORF">O3G_MSEX008872</name>
</gene>
<keyword evidence="3" id="KW-1185">Reference proteome</keyword>
<keyword evidence="1" id="KW-0732">Signal</keyword>
<dbReference type="AlphaFoldDB" id="A0A921ZBF2"/>
<sequence>MIAVTKPCLLLVLLVLMSHTVSIMGRNYIHVHDNNRQGGIQINLPNTTNNYFNPDEDWRINVDANSDVLVTGYNGRGQSSSGVYGPNFAPPTGHQVPRGDFPVVDIRSSAAQSSASTLLSVGWVACLSAYLLLA</sequence>
<name>A0A921ZBF2_MANSE</name>